<reference evidence="2" key="1">
    <citation type="submission" date="2018-05" db="EMBL/GenBank/DDBJ databases">
        <authorList>
            <person name="Lanie J.A."/>
            <person name="Ng W.-L."/>
            <person name="Kazmierczak K.M."/>
            <person name="Andrzejewski T.M."/>
            <person name="Davidsen T.M."/>
            <person name="Wayne K.J."/>
            <person name="Tettelin H."/>
            <person name="Glass J.I."/>
            <person name="Rusch D."/>
            <person name="Podicherti R."/>
            <person name="Tsui H.-C.T."/>
            <person name="Winkler M.E."/>
        </authorList>
    </citation>
    <scope>NUCLEOTIDE SEQUENCE</scope>
</reference>
<proteinExistence type="predicted"/>
<dbReference type="EMBL" id="UINC01000881">
    <property type="protein sequence ID" value="SUZ62604.1"/>
    <property type="molecule type" value="Genomic_DNA"/>
</dbReference>
<dbReference type="AlphaFoldDB" id="A0A381P7N0"/>
<evidence type="ECO:0000313" key="2">
    <source>
        <dbReference type="EMBL" id="SUZ62604.1"/>
    </source>
</evidence>
<accession>A0A381P7N0</accession>
<dbReference type="Pfam" id="PF02620">
    <property type="entry name" value="YceD"/>
    <property type="match status" value="1"/>
</dbReference>
<feature type="region of interest" description="Disordered" evidence="1">
    <location>
        <begin position="147"/>
        <end position="171"/>
    </location>
</feature>
<organism evidence="2">
    <name type="scientific">marine metagenome</name>
    <dbReference type="NCBI Taxonomy" id="408172"/>
    <lineage>
        <taxon>unclassified sequences</taxon>
        <taxon>metagenomes</taxon>
        <taxon>ecological metagenomes</taxon>
    </lineage>
</organism>
<evidence type="ECO:0000256" key="1">
    <source>
        <dbReference type="SAM" id="MobiDB-lite"/>
    </source>
</evidence>
<sequence length="187" mass="19797">VPPRPGGLPVTDDLRIPLTVLRRRADPRLIRASVVLDDLRVGDVSVVDGRVVVDLEAEARGAEVVVTGGVRAGWSGDCRRCLEPVVGEVDLRVHEVMASDEPGRSAPEADDADAYQLGGDEADLEPVVRDAVLLALPLSPLCADDCVGPDPEWLPSADSPSGTEDGPVGDPRWAALDVLRFDEPDLG</sequence>
<evidence type="ECO:0008006" key="3">
    <source>
        <dbReference type="Google" id="ProtNLM"/>
    </source>
</evidence>
<protein>
    <recommendedName>
        <fullName evidence="3">DUF177 domain-containing protein</fullName>
    </recommendedName>
</protein>
<dbReference type="InterPro" id="IPR003772">
    <property type="entry name" value="YceD"/>
</dbReference>
<feature type="non-terminal residue" evidence="2">
    <location>
        <position position="1"/>
    </location>
</feature>
<name>A0A381P7N0_9ZZZZ</name>
<gene>
    <name evidence="2" type="ORF">METZ01_LOCUS15458</name>
</gene>